<organism evidence="2 3">
    <name type="scientific">Gulo gulo</name>
    <name type="common">Wolverine</name>
    <name type="synonym">Gluton</name>
    <dbReference type="NCBI Taxonomy" id="48420"/>
    <lineage>
        <taxon>Eukaryota</taxon>
        <taxon>Metazoa</taxon>
        <taxon>Chordata</taxon>
        <taxon>Craniata</taxon>
        <taxon>Vertebrata</taxon>
        <taxon>Euteleostomi</taxon>
        <taxon>Mammalia</taxon>
        <taxon>Eutheria</taxon>
        <taxon>Laurasiatheria</taxon>
        <taxon>Carnivora</taxon>
        <taxon>Caniformia</taxon>
        <taxon>Musteloidea</taxon>
        <taxon>Mustelidae</taxon>
        <taxon>Guloninae</taxon>
        <taxon>Gulo</taxon>
    </lineage>
</organism>
<dbReference type="PANTHER" id="PTHR22798">
    <property type="entry name" value="MCT-1 PROTEIN"/>
    <property type="match status" value="1"/>
</dbReference>
<accession>A0A9X9LMY8</accession>
<name>A0A9X9LMY8_GULGU</name>
<reference evidence="2 3" key="1">
    <citation type="submission" date="2018-10" db="EMBL/GenBank/DDBJ databases">
        <authorList>
            <person name="Ekblom R."/>
            <person name="Jareborg N."/>
        </authorList>
    </citation>
    <scope>NUCLEOTIDE SEQUENCE [LARGE SCALE GENOMIC DNA]</scope>
    <source>
        <tissue evidence="2">Muscle</tissue>
    </source>
</reference>
<proteinExistence type="predicted"/>
<dbReference type="Gene3D" id="3.10.400.20">
    <property type="match status" value="1"/>
</dbReference>
<dbReference type="Proteomes" id="UP000269945">
    <property type="component" value="Unassembled WGS sequence"/>
</dbReference>
<dbReference type="EMBL" id="CYRY02008443">
    <property type="protein sequence ID" value="VCW77148.1"/>
    <property type="molecule type" value="Genomic_DNA"/>
</dbReference>
<comment type="caution">
    <text evidence="2">The sequence shown here is derived from an EMBL/GenBank/DDBJ whole genome shotgun (WGS) entry which is preliminary data.</text>
</comment>
<protein>
    <recommendedName>
        <fullName evidence="1">Pre-PUA domain-containing protein</fullName>
    </recommendedName>
</protein>
<dbReference type="InterPro" id="IPR016437">
    <property type="entry name" value="MCT-1/Tma20"/>
</dbReference>
<evidence type="ECO:0000313" key="2">
    <source>
        <dbReference type="EMBL" id="VCW77148.1"/>
    </source>
</evidence>
<dbReference type="Pfam" id="PF17832">
    <property type="entry name" value="Pre-PUA"/>
    <property type="match status" value="1"/>
</dbReference>
<dbReference type="PANTHER" id="PTHR22798:SF0">
    <property type="entry name" value="MALIGNANT T-CELL-AMPLIFIED SEQUENCE 1"/>
    <property type="match status" value="1"/>
</dbReference>
<evidence type="ECO:0000313" key="3">
    <source>
        <dbReference type="Proteomes" id="UP000269945"/>
    </source>
</evidence>
<keyword evidence="3" id="KW-1185">Reference proteome</keyword>
<gene>
    <name evidence="2" type="ORF">BN2614_LOCUS20</name>
</gene>
<sequence length="79" mass="9366">MPKKEAVKIVWCHEHIEILTVNGELLFFRQREGPFYPTRNLLHRYPFILQHQQVDKGAFRFVLSEANIMCLGLTLLLEQ</sequence>
<dbReference type="AlphaFoldDB" id="A0A9X9LMY8"/>
<dbReference type="InterPro" id="IPR041366">
    <property type="entry name" value="Pre-PUA"/>
</dbReference>
<evidence type="ECO:0000259" key="1">
    <source>
        <dbReference type="Pfam" id="PF17832"/>
    </source>
</evidence>
<feature type="domain" description="Pre-PUA" evidence="1">
    <location>
        <begin position="1"/>
        <end position="46"/>
    </location>
</feature>
<dbReference type="GO" id="GO:0001731">
    <property type="term" value="P:formation of translation preinitiation complex"/>
    <property type="evidence" value="ECO:0007669"/>
    <property type="project" value="TreeGrafter"/>
</dbReference>